<organism evidence="2 3">
    <name type="scientific">Capnocytophaga sputigena</name>
    <dbReference type="NCBI Taxonomy" id="1019"/>
    <lineage>
        <taxon>Bacteria</taxon>
        <taxon>Pseudomonadati</taxon>
        <taxon>Bacteroidota</taxon>
        <taxon>Flavobacteriia</taxon>
        <taxon>Flavobacteriales</taxon>
        <taxon>Flavobacteriaceae</taxon>
        <taxon>Capnocytophaga</taxon>
    </lineage>
</organism>
<sequence length="396" mass="43288">MKRNLIIGMFLALAACAPKEDVGGGAKAGGQSAVLLQKDGNKTAEFSSPVAISAQANEVGTQKIVAYQVQLFKENNSNLAAFVTLDESQVAKYNSLYGTNYTVLPAKFISYTKTLNIKSGNILSDEGTAKVTVSDEMKDNTAYMFALRLSSVSGARVTPNTQLLMVSFEKVKGQIKSTLAVTRDEYLEVDNGGYPSVSDIGRTFTMEGLINIQKFRSNPDDPGEAGISTFMGTEGKTLLRFGDSGVEPDHLQANGQDIGVKFKTNQWYHIALVVDGSKTIAYVNGKKITEFTKSGSLHTFYIGKSWSENRGIVARFSELRLWSVARTAEQIKDGMYEVNPTESGLYAYWKMNEVKDNKIPDASGNNRFLTLQGQAGKSGRQTIQLHEEEKGVKITE</sequence>
<feature type="domain" description="BT-3987-like N-terminal" evidence="1">
    <location>
        <begin position="59"/>
        <end position="155"/>
    </location>
</feature>
<dbReference type="InterPro" id="IPR013728">
    <property type="entry name" value="BT_3987-like_N"/>
</dbReference>
<name>A0A250F4P7_CAPSP</name>
<dbReference type="PROSITE" id="PS51257">
    <property type="entry name" value="PROKAR_LIPOPROTEIN"/>
    <property type="match status" value="1"/>
</dbReference>
<dbReference type="Gene3D" id="2.60.40.1740">
    <property type="entry name" value="hypothetical protein (bacova_03559)"/>
    <property type="match status" value="1"/>
</dbReference>
<dbReference type="Gene3D" id="2.60.120.200">
    <property type="match status" value="1"/>
</dbReference>
<dbReference type="Pfam" id="PF08522">
    <property type="entry name" value="BT_3987-like_N"/>
    <property type="match status" value="1"/>
</dbReference>
<dbReference type="GO" id="GO:0004553">
    <property type="term" value="F:hydrolase activity, hydrolyzing O-glycosyl compounds"/>
    <property type="evidence" value="ECO:0007669"/>
    <property type="project" value="UniProtKB-ARBA"/>
</dbReference>
<protein>
    <recommendedName>
        <fullName evidence="1">BT-3987-like N-terminal domain-containing protein</fullName>
    </recommendedName>
</protein>
<dbReference type="InterPro" id="IPR013320">
    <property type="entry name" value="ConA-like_dom_sf"/>
</dbReference>
<gene>
    <name evidence="2" type="ORF">CGC59_04415</name>
</gene>
<evidence type="ECO:0000259" key="1">
    <source>
        <dbReference type="Pfam" id="PF08522"/>
    </source>
</evidence>
<evidence type="ECO:0000313" key="3">
    <source>
        <dbReference type="Proteomes" id="UP000217334"/>
    </source>
</evidence>
<dbReference type="Proteomes" id="UP000217334">
    <property type="component" value="Chromosome"/>
</dbReference>
<dbReference type="Pfam" id="PF13385">
    <property type="entry name" value="Laminin_G_3"/>
    <property type="match status" value="1"/>
</dbReference>
<proteinExistence type="predicted"/>
<reference evidence="3" key="1">
    <citation type="submission" date="2017-06" db="EMBL/GenBank/DDBJ databases">
        <title>Capnocytophaga spp. assemblies.</title>
        <authorList>
            <person name="Gulvik C.A."/>
        </authorList>
    </citation>
    <scope>NUCLEOTIDE SEQUENCE [LARGE SCALE GENOMIC DNA]</scope>
    <source>
        <strain evidence="3">H4486</strain>
    </source>
</reference>
<dbReference type="EMBL" id="CP022383">
    <property type="protein sequence ID" value="ATA78967.1"/>
    <property type="molecule type" value="Genomic_DNA"/>
</dbReference>
<dbReference type="SUPFAM" id="SSF49899">
    <property type="entry name" value="Concanavalin A-like lectins/glucanases"/>
    <property type="match status" value="1"/>
</dbReference>
<dbReference type="AlphaFoldDB" id="A0A250F4P7"/>
<evidence type="ECO:0000313" key="2">
    <source>
        <dbReference type="EMBL" id="ATA78967.1"/>
    </source>
</evidence>
<dbReference type="RefSeq" id="WP_095900986.1">
    <property type="nucleotide sequence ID" value="NZ_CAUSZM010000003.1"/>
</dbReference>
<accession>A0A250F4P7</accession>
<dbReference type="GO" id="GO:0005975">
    <property type="term" value="P:carbohydrate metabolic process"/>
    <property type="evidence" value="ECO:0007669"/>
    <property type="project" value="UniProtKB-ARBA"/>
</dbReference>